<dbReference type="FunFam" id="3.40.50.300:FF:000296">
    <property type="entry name" value="ATP-dependent DNA helicase RecQ"/>
    <property type="match status" value="1"/>
</dbReference>
<feature type="domain" description="Helicase C-terminal" evidence="19">
    <location>
        <begin position="213"/>
        <end position="362"/>
    </location>
</feature>
<dbReference type="GO" id="GO:0006281">
    <property type="term" value="P:DNA repair"/>
    <property type="evidence" value="ECO:0007669"/>
    <property type="project" value="UniProtKB-KW"/>
</dbReference>
<dbReference type="Proteomes" id="UP001221217">
    <property type="component" value="Unassembled WGS sequence"/>
</dbReference>
<dbReference type="SMART" id="SM00956">
    <property type="entry name" value="RQC"/>
    <property type="match status" value="1"/>
</dbReference>
<evidence type="ECO:0000256" key="6">
    <source>
        <dbReference type="ARBA" id="ARBA00022763"/>
    </source>
</evidence>
<dbReference type="GO" id="GO:0006310">
    <property type="term" value="P:DNA recombination"/>
    <property type="evidence" value="ECO:0007669"/>
    <property type="project" value="UniProtKB-UniRule"/>
</dbReference>
<dbReference type="GO" id="GO:0016787">
    <property type="term" value="F:hydrolase activity"/>
    <property type="evidence" value="ECO:0007669"/>
    <property type="project" value="UniProtKB-KW"/>
</dbReference>
<dbReference type="Pfam" id="PF16124">
    <property type="entry name" value="RecQ_Zn_bind"/>
    <property type="match status" value="1"/>
</dbReference>
<dbReference type="InterPro" id="IPR027417">
    <property type="entry name" value="P-loop_NTPase"/>
</dbReference>
<dbReference type="InterPro" id="IPR018982">
    <property type="entry name" value="RQC_domain"/>
</dbReference>
<dbReference type="PROSITE" id="PS51192">
    <property type="entry name" value="HELICASE_ATP_BIND_1"/>
    <property type="match status" value="1"/>
</dbReference>
<evidence type="ECO:0000256" key="7">
    <source>
        <dbReference type="ARBA" id="ARBA00022801"/>
    </source>
</evidence>
<dbReference type="SUPFAM" id="SSF46785">
    <property type="entry name" value="Winged helix' DNA-binding domain"/>
    <property type="match status" value="1"/>
</dbReference>
<dbReference type="InterPro" id="IPR036388">
    <property type="entry name" value="WH-like_DNA-bd_sf"/>
</dbReference>
<keyword evidence="12" id="KW-0233">DNA recombination</keyword>
<dbReference type="InterPro" id="IPR036390">
    <property type="entry name" value="WH_DNA-bd_sf"/>
</dbReference>
<evidence type="ECO:0000256" key="14">
    <source>
        <dbReference type="ARBA" id="ARBA00023235"/>
    </source>
</evidence>
<dbReference type="InterPro" id="IPR011545">
    <property type="entry name" value="DEAD/DEAH_box_helicase_dom"/>
</dbReference>
<dbReference type="SUPFAM" id="SSF47819">
    <property type="entry name" value="HRDC-like"/>
    <property type="match status" value="1"/>
</dbReference>
<dbReference type="Pfam" id="PF00270">
    <property type="entry name" value="DEAD"/>
    <property type="match status" value="1"/>
</dbReference>
<dbReference type="InterPro" id="IPR006293">
    <property type="entry name" value="DNA_helicase_ATP-dep_RecQ_bac"/>
</dbReference>
<dbReference type="InterPro" id="IPR001650">
    <property type="entry name" value="Helicase_C-like"/>
</dbReference>
<dbReference type="GO" id="GO:0006260">
    <property type="term" value="P:DNA replication"/>
    <property type="evidence" value="ECO:0007669"/>
    <property type="project" value="InterPro"/>
</dbReference>
<evidence type="ECO:0000256" key="2">
    <source>
        <dbReference type="ARBA" id="ARBA00001947"/>
    </source>
</evidence>
<dbReference type="GO" id="GO:0043138">
    <property type="term" value="F:3'-5' DNA helicase activity"/>
    <property type="evidence" value="ECO:0007669"/>
    <property type="project" value="UniProtKB-EC"/>
</dbReference>
<dbReference type="EMBL" id="JAQQAL010000004">
    <property type="protein sequence ID" value="MDC7225228.1"/>
    <property type="molecule type" value="Genomic_DNA"/>
</dbReference>
<evidence type="ECO:0000259" key="19">
    <source>
        <dbReference type="PROSITE" id="PS51194"/>
    </source>
</evidence>
<sequence>MNLKRILKDQFGYKKFRDNQEDIIKAVLDGRDVFAAMPTGGGKSICYQLPSIVFDGLSIVVSPLVALMKDQVDEAVENGLNAAFINSSLSPAEAQAVYSDLFKGRIKLLYLSPERLSLDGYYEKLRDLPVKFFAVDEAHCLSEWGHDFRPDYLNLSRIKKYFPDVPVAAFTATATIQVQNDIINLLKLVDPYTVRASFNRPELFYRVEQKNGALDQITAFIRDHGGQAGIVYRTSRKDVEKTADYLVSKGIKARAYHAGLPQKDRQKCQDAFNRDKIDVICATIAFGMGINKMNVRFVVHGDLPRSMEGYYQETGRAGRDGAEAHCLLLYSGGDMMKIQYHINNMHDGIEKKKAEANLRRMSSFASVNVCRRKQLLEYFDEPADEHCGFCDICTDKIEKINASVDAQKVMSAVVRTGERFGIVHVIDVVCGADTEKIRKFGHEKLKTYGAGSDKPKSWWRSIVDDLIRQDAVYQDAESYNAVKLNPKGREILYGREPFYILKKEVVTVKTASKSLAGLGAANYDEALYAILREYRNSLAADKNIPSYIIFSDRSLKDMCIIKPVDNSSFLRVHGVGEKKLSEYGPLFIPKIREYLGY</sequence>
<evidence type="ECO:0000313" key="20">
    <source>
        <dbReference type="EMBL" id="MDC7225228.1"/>
    </source>
</evidence>
<dbReference type="GO" id="GO:0030894">
    <property type="term" value="C:replisome"/>
    <property type="evidence" value="ECO:0007669"/>
    <property type="project" value="TreeGrafter"/>
</dbReference>
<dbReference type="GO" id="GO:0009378">
    <property type="term" value="F:four-way junction helicase activity"/>
    <property type="evidence" value="ECO:0007669"/>
    <property type="project" value="TreeGrafter"/>
</dbReference>
<dbReference type="InterPro" id="IPR010997">
    <property type="entry name" value="HRDC-like_sf"/>
</dbReference>
<evidence type="ECO:0000256" key="1">
    <source>
        <dbReference type="ARBA" id="ARBA00001946"/>
    </source>
</evidence>
<evidence type="ECO:0000256" key="13">
    <source>
        <dbReference type="ARBA" id="ARBA00023204"/>
    </source>
</evidence>
<evidence type="ECO:0000256" key="16">
    <source>
        <dbReference type="NCBIfam" id="TIGR01389"/>
    </source>
</evidence>
<dbReference type="SMART" id="SM00341">
    <property type="entry name" value="HRDC"/>
    <property type="match status" value="1"/>
</dbReference>
<feature type="domain" description="Helicase ATP-binding" evidence="18">
    <location>
        <begin position="24"/>
        <end position="192"/>
    </location>
</feature>
<keyword evidence="14" id="KW-0413">Isomerase</keyword>
<evidence type="ECO:0000256" key="11">
    <source>
        <dbReference type="ARBA" id="ARBA00023125"/>
    </source>
</evidence>
<comment type="cofactor">
    <cofactor evidence="2">
        <name>Zn(2+)</name>
        <dbReference type="ChEBI" id="CHEBI:29105"/>
    </cofactor>
</comment>
<dbReference type="InterPro" id="IPR044876">
    <property type="entry name" value="HRDC_dom_sf"/>
</dbReference>
<dbReference type="GO" id="GO:0005737">
    <property type="term" value="C:cytoplasm"/>
    <property type="evidence" value="ECO:0007669"/>
    <property type="project" value="TreeGrafter"/>
</dbReference>
<dbReference type="NCBIfam" id="TIGR01389">
    <property type="entry name" value="recQ"/>
    <property type="match status" value="1"/>
</dbReference>
<dbReference type="GO" id="GO:0003677">
    <property type="term" value="F:DNA binding"/>
    <property type="evidence" value="ECO:0007669"/>
    <property type="project" value="UniProtKB-KW"/>
</dbReference>
<dbReference type="Gene3D" id="1.10.150.80">
    <property type="entry name" value="HRDC domain"/>
    <property type="match status" value="1"/>
</dbReference>
<evidence type="ECO:0000256" key="9">
    <source>
        <dbReference type="ARBA" id="ARBA00022833"/>
    </source>
</evidence>
<keyword evidence="5" id="KW-0547">Nucleotide-binding</keyword>
<dbReference type="SMART" id="SM00487">
    <property type="entry name" value="DEXDc"/>
    <property type="match status" value="1"/>
</dbReference>
<organism evidence="20 21">
    <name type="scientific">Candidatus Thalassospirochaeta sargassi</name>
    <dbReference type="NCBI Taxonomy" id="3119039"/>
    <lineage>
        <taxon>Bacteria</taxon>
        <taxon>Pseudomonadati</taxon>
        <taxon>Spirochaetota</taxon>
        <taxon>Spirochaetia</taxon>
        <taxon>Spirochaetales</taxon>
        <taxon>Spirochaetaceae</taxon>
        <taxon>Candidatus Thalassospirochaeta</taxon>
    </lineage>
</organism>
<dbReference type="AlphaFoldDB" id="A0AAJ1MHF3"/>
<reference evidence="20 21" key="1">
    <citation type="submission" date="2022-12" db="EMBL/GenBank/DDBJ databases">
        <title>Metagenome assembled genome from gulf of manar.</title>
        <authorList>
            <person name="Kohli P."/>
            <person name="Pk S."/>
            <person name="Venkata Ramana C."/>
            <person name="Sasikala C."/>
        </authorList>
    </citation>
    <scope>NUCLEOTIDE SEQUENCE [LARGE SCALE GENOMIC DNA]</scope>
    <source>
        <strain evidence="20">JB008</strain>
    </source>
</reference>
<keyword evidence="11" id="KW-0238">DNA-binding</keyword>
<evidence type="ECO:0000256" key="3">
    <source>
        <dbReference type="ARBA" id="ARBA00005446"/>
    </source>
</evidence>
<protein>
    <recommendedName>
        <fullName evidence="16">DNA helicase RecQ</fullName>
        <ecNumber evidence="16">5.6.2.4</ecNumber>
    </recommendedName>
</protein>
<evidence type="ECO:0000256" key="5">
    <source>
        <dbReference type="ARBA" id="ARBA00022741"/>
    </source>
</evidence>
<evidence type="ECO:0000259" key="17">
    <source>
        <dbReference type="PROSITE" id="PS50967"/>
    </source>
</evidence>
<dbReference type="GO" id="GO:0005524">
    <property type="term" value="F:ATP binding"/>
    <property type="evidence" value="ECO:0007669"/>
    <property type="project" value="UniProtKB-KW"/>
</dbReference>
<evidence type="ECO:0000256" key="10">
    <source>
        <dbReference type="ARBA" id="ARBA00022840"/>
    </source>
</evidence>
<dbReference type="PROSITE" id="PS51194">
    <property type="entry name" value="HELICASE_CTER"/>
    <property type="match status" value="1"/>
</dbReference>
<dbReference type="InterPro" id="IPR032284">
    <property type="entry name" value="RecQ_Zn-bd"/>
</dbReference>
<evidence type="ECO:0000256" key="4">
    <source>
        <dbReference type="ARBA" id="ARBA00022723"/>
    </source>
</evidence>
<comment type="cofactor">
    <cofactor evidence="1">
        <name>Mg(2+)</name>
        <dbReference type="ChEBI" id="CHEBI:18420"/>
    </cofactor>
</comment>
<evidence type="ECO:0000256" key="12">
    <source>
        <dbReference type="ARBA" id="ARBA00023172"/>
    </source>
</evidence>
<dbReference type="EC" id="5.6.2.4" evidence="16"/>
<dbReference type="Pfam" id="PF09382">
    <property type="entry name" value="RQC"/>
    <property type="match status" value="1"/>
</dbReference>
<comment type="catalytic activity">
    <reaction evidence="15">
        <text>Couples ATP hydrolysis with the unwinding of duplex DNA by translocating in the 3'-5' direction.</text>
        <dbReference type="EC" id="5.6.2.4"/>
    </reaction>
</comment>
<dbReference type="NCBIfam" id="TIGR00614">
    <property type="entry name" value="recQ_fam"/>
    <property type="match status" value="1"/>
</dbReference>
<keyword evidence="4" id="KW-0479">Metal-binding</keyword>
<dbReference type="PROSITE" id="PS50967">
    <property type="entry name" value="HRDC"/>
    <property type="match status" value="1"/>
</dbReference>
<dbReference type="InterPro" id="IPR002121">
    <property type="entry name" value="HRDC_dom"/>
</dbReference>
<dbReference type="PANTHER" id="PTHR13710">
    <property type="entry name" value="DNA HELICASE RECQ FAMILY MEMBER"/>
    <property type="match status" value="1"/>
</dbReference>
<dbReference type="InterPro" id="IPR004589">
    <property type="entry name" value="DNA_helicase_ATP-dep_RecQ"/>
</dbReference>
<keyword evidence="8 20" id="KW-0347">Helicase</keyword>
<dbReference type="SMART" id="SM00490">
    <property type="entry name" value="HELICc"/>
    <property type="match status" value="1"/>
</dbReference>
<evidence type="ECO:0000259" key="18">
    <source>
        <dbReference type="PROSITE" id="PS51192"/>
    </source>
</evidence>
<dbReference type="PANTHER" id="PTHR13710:SF105">
    <property type="entry name" value="ATP-DEPENDENT DNA HELICASE Q1"/>
    <property type="match status" value="1"/>
</dbReference>
<feature type="domain" description="HRDC" evidence="17">
    <location>
        <begin position="521"/>
        <end position="597"/>
    </location>
</feature>
<dbReference type="Pfam" id="PF00271">
    <property type="entry name" value="Helicase_C"/>
    <property type="match status" value="1"/>
</dbReference>
<dbReference type="Gene3D" id="3.40.50.300">
    <property type="entry name" value="P-loop containing nucleotide triphosphate hydrolases"/>
    <property type="match status" value="2"/>
</dbReference>
<dbReference type="InterPro" id="IPR014001">
    <property type="entry name" value="Helicase_ATP-bd"/>
</dbReference>
<dbReference type="Pfam" id="PF00570">
    <property type="entry name" value="HRDC"/>
    <property type="match status" value="1"/>
</dbReference>
<accession>A0AAJ1MHF3</accession>
<dbReference type="CDD" id="cd17920">
    <property type="entry name" value="DEXHc_RecQ"/>
    <property type="match status" value="1"/>
</dbReference>
<keyword evidence="13" id="KW-0234">DNA repair</keyword>
<keyword evidence="9" id="KW-0862">Zinc</keyword>
<dbReference type="CDD" id="cd18794">
    <property type="entry name" value="SF2_C_RecQ"/>
    <property type="match status" value="1"/>
</dbReference>
<comment type="similarity">
    <text evidence="3">Belongs to the helicase family. RecQ subfamily.</text>
</comment>
<keyword evidence="10" id="KW-0067">ATP-binding</keyword>
<dbReference type="GO" id="GO:0009432">
    <property type="term" value="P:SOS response"/>
    <property type="evidence" value="ECO:0007669"/>
    <property type="project" value="UniProtKB-UniRule"/>
</dbReference>
<name>A0AAJ1MHF3_9SPIO</name>
<dbReference type="Gene3D" id="1.10.10.10">
    <property type="entry name" value="Winged helix-like DNA-binding domain superfamily/Winged helix DNA-binding domain"/>
    <property type="match status" value="1"/>
</dbReference>
<comment type="caution">
    <text evidence="20">The sequence shown here is derived from an EMBL/GenBank/DDBJ whole genome shotgun (WGS) entry which is preliminary data.</text>
</comment>
<keyword evidence="6" id="KW-0227">DNA damage</keyword>
<gene>
    <name evidence="20" type="primary">recQ</name>
    <name evidence="20" type="ORF">PQJ61_00525</name>
</gene>
<keyword evidence="7 20" id="KW-0378">Hydrolase</keyword>
<proteinExistence type="inferred from homology"/>
<dbReference type="SUPFAM" id="SSF52540">
    <property type="entry name" value="P-loop containing nucleoside triphosphate hydrolases"/>
    <property type="match status" value="1"/>
</dbReference>
<evidence type="ECO:0000256" key="8">
    <source>
        <dbReference type="ARBA" id="ARBA00022806"/>
    </source>
</evidence>
<dbReference type="GO" id="GO:0046872">
    <property type="term" value="F:metal ion binding"/>
    <property type="evidence" value="ECO:0007669"/>
    <property type="project" value="UniProtKB-KW"/>
</dbReference>
<dbReference type="GO" id="GO:0043590">
    <property type="term" value="C:bacterial nucleoid"/>
    <property type="evidence" value="ECO:0007669"/>
    <property type="project" value="TreeGrafter"/>
</dbReference>
<evidence type="ECO:0000256" key="15">
    <source>
        <dbReference type="ARBA" id="ARBA00034617"/>
    </source>
</evidence>
<dbReference type="FunFam" id="3.40.50.300:FF:000156">
    <property type="entry name" value="ATP-dependent DNA helicase recQ"/>
    <property type="match status" value="1"/>
</dbReference>
<evidence type="ECO:0000313" key="21">
    <source>
        <dbReference type="Proteomes" id="UP001221217"/>
    </source>
</evidence>